<dbReference type="InterPro" id="IPR025315">
    <property type="entry name" value="DUF4220"/>
</dbReference>
<dbReference type="InterPro" id="IPR007658">
    <property type="entry name" value="DUF594"/>
</dbReference>
<dbReference type="EMBL" id="CAEKDK010000003">
    <property type="protein sequence ID" value="CAB4272299.1"/>
    <property type="molecule type" value="Genomic_DNA"/>
</dbReference>
<keyword evidence="2" id="KW-0812">Transmembrane</keyword>
<organism evidence="4 5">
    <name type="scientific">Prunus armeniaca</name>
    <name type="common">Apricot</name>
    <name type="synonym">Armeniaca vulgaris</name>
    <dbReference type="NCBI Taxonomy" id="36596"/>
    <lineage>
        <taxon>Eukaryota</taxon>
        <taxon>Viridiplantae</taxon>
        <taxon>Streptophyta</taxon>
        <taxon>Embryophyta</taxon>
        <taxon>Tracheophyta</taxon>
        <taxon>Spermatophyta</taxon>
        <taxon>Magnoliopsida</taxon>
        <taxon>eudicotyledons</taxon>
        <taxon>Gunneridae</taxon>
        <taxon>Pentapetalae</taxon>
        <taxon>rosids</taxon>
        <taxon>fabids</taxon>
        <taxon>Rosales</taxon>
        <taxon>Rosaceae</taxon>
        <taxon>Amygdaloideae</taxon>
        <taxon>Amygdaleae</taxon>
        <taxon>Prunus</taxon>
    </lineage>
</organism>
<dbReference type="AlphaFoldDB" id="A0A6J5U7U5"/>
<dbReference type="Pfam" id="PF04578">
    <property type="entry name" value="DUF594"/>
    <property type="match status" value="1"/>
</dbReference>
<sequence length="689" mass="79215">MQLFPERVIKIWSLWELRVAVLISLGFQSILILIGNWRKHSTNDYLRIVLWLAYLLAESTATFSLGVLSNSQEDFQGDSANPDYIITAFWAPFLLLHLGGPDIIAAYSSEDNELWLRHLLRLGSQLLVASNILFRAWSSEALNFLALPMFIVGIIKSGERTWVLRSASSEQFRDSMLQAPDPGPNYDRYMEDYKSRRDEGFRVELGTFSASKAATGSDQSREPAADDDSSQNDPINKAYTFFESLKKLCADLILNFHDVDNSQNFFQATTCEEAFEVIEIELGFIYDVFYTKAVLVYSGLGGILRCFTFSLTVLVFLIFLFIEKQAYREMDVIITFIMLAGAIILEIYALIILLSSDWTKLWLNKNKHTNTVACVGGFLHKTVSYLPLVNNKSWSNSLGQYELIKFCLKTKPAKCILFKKDCYINTFLEKHRYKDYSDESLDFVKKLIFGQLQEKSKSAKSFKDRKELCAGRGDKVLDKKGLKILGWTINDAEFDQSILLWHIATDLCYYSDLNEEMNPATNLNCRASMRLSNYMLYLLVICPFMLPNGIGEIRYRDTCSEAEDFFTERKLKSDGKEARIELMEVCTDLHPAKVKGDRSKSVLFDACRLAKDLQAKENWDNKKKWELISHVWVEMLSYAANQCRWRDHTQQLRRGGELLTHVWLLMAHLGLTEQYQISVGHKRPKLIVQ</sequence>
<feature type="transmembrane region" description="Helical" evidence="2">
    <location>
        <begin position="88"/>
        <end position="107"/>
    </location>
</feature>
<proteinExistence type="predicted"/>
<protein>
    <recommendedName>
        <fullName evidence="3">DUF4220 domain-containing protein</fullName>
    </recommendedName>
</protein>
<keyword evidence="2" id="KW-1133">Transmembrane helix</keyword>
<evidence type="ECO:0000313" key="5">
    <source>
        <dbReference type="Proteomes" id="UP000507222"/>
    </source>
</evidence>
<name>A0A6J5U7U5_PRUAR</name>
<feature type="region of interest" description="Disordered" evidence="1">
    <location>
        <begin position="212"/>
        <end position="232"/>
    </location>
</feature>
<dbReference type="Pfam" id="PF13968">
    <property type="entry name" value="DUF4220"/>
    <property type="match status" value="1"/>
</dbReference>
<feature type="transmembrane region" description="Helical" evidence="2">
    <location>
        <begin position="294"/>
        <end position="321"/>
    </location>
</feature>
<dbReference type="PANTHER" id="PTHR31325">
    <property type="entry name" value="OS01G0798800 PROTEIN-RELATED"/>
    <property type="match status" value="1"/>
</dbReference>
<dbReference type="Proteomes" id="UP000507222">
    <property type="component" value="Unassembled WGS sequence"/>
</dbReference>
<keyword evidence="2" id="KW-0472">Membrane</keyword>
<accession>A0A6J5U7U5</accession>
<gene>
    <name evidence="4" type="ORF">CURHAP_LOCUS18877</name>
</gene>
<feature type="domain" description="DUF4220" evidence="3">
    <location>
        <begin position="51"/>
        <end position="405"/>
    </location>
</feature>
<feature type="transmembrane region" description="Helical" evidence="2">
    <location>
        <begin position="48"/>
        <end position="68"/>
    </location>
</feature>
<evidence type="ECO:0000313" key="4">
    <source>
        <dbReference type="EMBL" id="CAB4272299.1"/>
    </source>
</evidence>
<reference evidence="4 5" key="1">
    <citation type="submission" date="2020-05" db="EMBL/GenBank/DDBJ databases">
        <authorList>
            <person name="Campoy J."/>
            <person name="Schneeberger K."/>
            <person name="Spophaly S."/>
        </authorList>
    </citation>
    <scope>NUCLEOTIDE SEQUENCE [LARGE SCALE GENOMIC DNA]</scope>
    <source>
        <strain evidence="4">PruArmRojPasFocal</strain>
    </source>
</reference>
<feature type="transmembrane region" description="Helical" evidence="2">
    <location>
        <begin position="333"/>
        <end position="355"/>
    </location>
</feature>
<evidence type="ECO:0000259" key="3">
    <source>
        <dbReference type="Pfam" id="PF13968"/>
    </source>
</evidence>
<evidence type="ECO:0000256" key="1">
    <source>
        <dbReference type="SAM" id="MobiDB-lite"/>
    </source>
</evidence>
<feature type="transmembrane region" description="Helical" evidence="2">
    <location>
        <begin position="12"/>
        <end position="36"/>
    </location>
</feature>
<feature type="transmembrane region" description="Helical" evidence="2">
    <location>
        <begin position="534"/>
        <end position="551"/>
    </location>
</feature>
<evidence type="ECO:0000256" key="2">
    <source>
        <dbReference type="SAM" id="Phobius"/>
    </source>
</evidence>